<organism evidence="2 3">
    <name type="scientific">Cryptolaemus montrouzieri</name>
    <dbReference type="NCBI Taxonomy" id="559131"/>
    <lineage>
        <taxon>Eukaryota</taxon>
        <taxon>Metazoa</taxon>
        <taxon>Ecdysozoa</taxon>
        <taxon>Arthropoda</taxon>
        <taxon>Hexapoda</taxon>
        <taxon>Insecta</taxon>
        <taxon>Pterygota</taxon>
        <taxon>Neoptera</taxon>
        <taxon>Endopterygota</taxon>
        <taxon>Coleoptera</taxon>
        <taxon>Polyphaga</taxon>
        <taxon>Cucujiformia</taxon>
        <taxon>Coccinelloidea</taxon>
        <taxon>Coccinellidae</taxon>
        <taxon>Scymninae</taxon>
        <taxon>Scymnini</taxon>
        <taxon>Cryptolaemus</taxon>
    </lineage>
</organism>
<comment type="caution">
    <text evidence="2">The sequence shown here is derived from an EMBL/GenBank/DDBJ whole genome shotgun (WGS) entry which is preliminary data.</text>
</comment>
<evidence type="ECO:0000313" key="2">
    <source>
        <dbReference type="EMBL" id="KAL3265976.1"/>
    </source>
</evidence>
<reference evidence="2 3" key="1">
    <citation type="journal article" date="2021" name="BMC Biol.">
        <title>Horizontally acquired antibacterial genes associated with adaptive radiation of ladybird beetles.</title>
        <authorList>
            <person name="Li H.S."/>
            <person name="Tang X.F."/>
            <person name="Huang Y.H."/>
            <person name="Xu Z.Y."/>
            <person name="Chen M.L."/>
            <person name="Du X.Y."/>
            <person name="Qiu B.Y."/>
            <person name="Chen P.T."/>
            <person name="Zhang W."/>
            <person name="Slipinski A."/>
            <person name="Escalona H.E."/>
            <person name="Waterhouse R.M."/>
            <person name="Zwick A."/>
            <person name="Pang H."/>
        </authorList>
    </citation>
    <scope>NUCLEOTIDE SEQUENCE [LARGE SCALE GENOMIC DNA]</scope>
    <source>
        <strain evidence="2">SYSU2018</strain>
    </source>
</reference>
<feature type="region of interest" description="Disordered" evidence="1">
    <location>
        <begin position="28"/>
        <end position="51"/>
    </location>
</feature>
<evidence type="ECO:0000313" key="3">
    <source>
        <dbReference type="Proteomes" id="UP001516400"/>
    </source>
</evidence>
<evidence type="ECO:0000256" key="1">
    <source>
        <dbReference type="SAM" id="MobiDB-lite"/>
    </source>
</evidence>
<dbReference type="Proteomes" id="UP001516400">
    <property type="component" value="Unassembled WGS sequence"/>
</dbReference>
<sequence>MKAKFLFDLQVLEKNMLQHLTLQIPPQKWPKPKSFDHRRHLGPNPENEHSSHAPLFNEIVNLIKSIQSKRADIKDEYSLNPSTTAEIGTHEQHGEPHRAAFSGLSQFPLNPPMSFVALPWQSPAASINSKTTQRSPGYSESSSTSQSQSPLNSSMTCVLVSCQSPIAPVNTNPTELPP</sequence>
<proteinExistence type="predicted"/>
<dbReference type="EMBL" id="JABFTP020000001">
    <property type="protein sequence ID" value="KAL3265976.1"/>
    <property type="molecule type" value="Genomic_DNA"/>
</dbReference>
<name>A0ABD2MIP8_9CUCU</name>
<protein>
    <submittedName>
        <fullName evidence="2">Uncharacterized protein</fullName>
    </submittedName>
</protein>
<keyword evidence="3" id="KW-1185">Reference proteome</keyword>
<dbReference type="AlphaFoldDB" id="A0ABD2MIP8"/>
<feature type="region of interest" description="Disordered" evidence="1">
    <location>
        <begin position="127"/>
        <end position="151"/>
    </location>
</feature>
<accession>A0ABD2MIP8</accession>
<gene>
    <name evidence="2" type="ORF">HHI36_010165</name>
</gene>
<feature type="compositionally biased region" description="Low complexity" evidence="1">
    <location>
        <begin position="135"/>
        <end position="151"/>
    </location>
</feature>